<comment type="caution">
    <text evidence="4">The sequence shown here is derived from an EMBL/GenBank/DDBJ whole genome shotgun (WGS) entry which is preliminary data.</text>
</comment>
<dbReference type="SUPFAM" id="SSF111347">
    <property type="entry name" value="Rap/Ran-GAP"/>
    <property type="match status" value="1"/>
</dbReference>
<dbReference type="GO" id="GO:0005096">
    <property type="term" value="F:GTPase activator activity"/>
    <property type="evidence" value="ECO:0007669"/>
    <property type="project" value="UniProtKB-KW"/>
</dbReference>
<dbReference type="PANTHER" id="PTHR10063:SF11">
    <property type="entry name" value="RHO GTPASE-ACTIVATING PROTEIN CG5521-RELATED"/>
    <property type="match status" value="1"/>
</dbReference>
<evidence type="ECO:0000256" key="1">
    <source>
        <dbReference type="ARBA" id="ARBA00022468"/>
    </source>
</evidence>
<dbReference type="PANTHER" id="PTHR10063">
    <property type="entry name" value="TUBERIN"/>
    <property type="match status" value="1"/>
</dbReference>
<feature type="compositionally biased region" description="Low complexity" evidence="2">
    <location>
        <begin position="277"/>
        <end position="305"/>
    </location>
</feature>
<feature type="region of interest" description="Disordered" evidence="2">
    <location>
        <begin position="263"/>
        <end position="307"/>
    </location>
</feature>
<feature type="region of interest" description="Disordered" evidence="2">
    <location>
        <begin position="190"/>
        <end position="213"/>
    </location>
</feature>
<dbReference type="Pfam" id="PF02145">
    <property type="entry name" value="Rap_GAP"/>
    <property type="match status" value="1"/>
</dbReference>
<accession>A0ABD2JAV0</accession>
<organism evidence="4 5">
    <name type="scientific">Heterodera trifolii</name>
    <dbReference type="NCBI Taxonomy" id="157864"/>
    <lineage>
        <taxon>Eukaryota</taxon>
        <taxon>Metazoa</taxon>
        <taxon>Ecdysozoa</taxon>
        <taxon>Nematoda</taxon>
        <taxon>Chromadorea</taxon>
        <taxon>Rhabditida</taxon>
        <taxon>Tylenchina</taxon>
        <taxon>Tylenchomorpha</taxon>
        <taxon>Tylenchoidea</taxon>
        <taxon>Heteroderidae</taxon>
        <taxon>Heteroderinae</taxon>
        <taxon>Heterodera</taxon>
    </lineage>
</organism>
<dbReference type="Proteomes" id="UP001620626">
    <property type="component" value="Unassembled WGS sequence"/>
</dbReference>
<proteinExistence type="predicted"/>
<keyword evidence="5" id="KW-1185">Reference proteome</keyword>
<evidence type="ECO:0000313" key="5">
    <source>
        <dbReference type="Proteomes" id="UP001620626"/>
    </source>
</evidence>
<feature type="compositionally biased region" description="Low complexity" evidence="2">
    <location>
        <begin position="1627"/>
        <end position="1640"/>
    </location>
</feature>
<evidence type="ECO:0000256" key="2">
    <source>
        <dbReference type="SAM" id="MobiDB-lite"/>
    </source>
</evidence>
<dbReference type="Gene3D" id="3.40.50.11210">
    <property type="entry name" value="Rap/Ran-GAP"/>
    <property type="match status" value="1"/>
</dbReference>
<protein>
    <recommendedName>
        <fullName evidence="3">Rap-GAP domain-containing protein</fullName>
    </recommendedName>
</protein>
<dbReference type="InterPro" id="IPR027107">
    <property type="entry name" value="Tuberin/Ral-act_asu"/>
</dbReference>
<feature type="compositionally biased region" description="Basic residues" evidence="2">
    <location>
        <begin position="263"/>
        <end position="276"/>
    </location>
</feature>
<keyword evidence="1" id="KW-0343">GTPase activation</keyword>
<gene>
    <name evidence="4" type="ORF">niasHT_029512</name>
</gene>
<sequence>MLRKKPHQDLQNSLNRFADLGRDPVSRAKHFRNAYECLSVQERRQLFEGFSFEIFHLIDALFLAHYDAAIVDPQTIADVESALWILEQAMCCAPELVGKGWQKNGIEFVLKMALHPDNVLAVRKLAIRLFLIWYQELAMFGHTTRCLDTVFKCCLPHFPLRNRAQSDQLLLSYCEGASIFVDDVPSSASSSSTSSSANARHPHAGSSSASSSSVPICSAGGAGADVRPARALPIVQPELVEPSTAAAGNANNGANHQQQMLLQHHHHSHHHHHHHQQPSSQLSYHQHHSSSSASSVSSSPTNSSSAKLRFRERAQNLQIYLDKFLEYTTRETTKIDWADPARRADTVSFMLDRVIVAYIFEVFPDAETNGVDVFGGWDGTSADEAEEEGGGTDADGAIVQPMLDTVDPIIIARYWLIRWIINIASESKFNAGANGRAAPPPSLALFKQALFSSQRASNVLLTLMREAFRLPLACCIVIQKVLDLVRHWLLQREFPPFVESGVVSIEHWSVLLIHMLFSFFRSPYLSSPGDRLQTAITIAHSILQIARDLANPSSTILARPLSKTVWQELIKELGAAVELTTAKSDAFGQATAGGLARTLLSVHIFVSVIREVRLVDEQRMWDDALAVFRACIWGQMVEQWAHVVDSMTRALVLNLFAIDVSTHQQHEAAVPSALAGGAAGDEPVPPSSFCVAIPPSHSSQIGTLSESASSTGSSTSFRRVHAVQHQGQQLQAVQPMATRGGALDRSNESCYSGSGSGSILATEEDSHHCAIVGGTSNGGGSGGDVVQGVIQASEKIGSEKVSTGNAALWLRAWMRVLCLVDPGGGGEARHAQLAVQTIGRSIDTLVQVGCANQLVHWLCALLIRRLQIVAEQPHAIPVLFTVLISAEPPDLERAYILRQLLNCVAQDELAPLVLDHIPALHNFEDMAVISTDTIATLQKLVRNHEFSSRAIRVASLLSLNHPDAEKILLQLLEQRQFQIDTHSLVLCLNALSLLVLERADAPLFERLFALMLGQQSTTTATLLPVFCANLSSSITLGFHSQLVHSLIQSLARVKHLRIANELKWHLCAVFARHSISLHWSNLADKFVATGDDFFEGFVIRLSGQWPLPGFPVTQWNSLPPSAMMATPTTATTAQHDHQQQQANVGDGDQLQQQQMVTFMETEGAMLILDKDSNSLWSRTHVGRHCYRMQPICLEEEAESPVEEWLNSLAYPRQNGGATPSLQQAKAASVRQKSSSFGAPIDPFQDLPRPSMRSVSFCANNHQQQQQQMLPHFDITGPEMLQFVQSSNRCPDERLIGQDERHLAEKCRNKNIHNGTNIGDDDNFGDADAGTSADAVERRGWCRFAASFGLLARLRHAPSNFHREIRHLDLAQCREVHKVAVIYVAKDQQDKQSILSNNTGSEAFNNFVDGLGWTVQIGSPHFNGYTGGLPNGHIVPYFCSANTELIFHVSTLLNGDNTQRLKHLGNDEVHVVWSENNSKPYRRDLIATRFCDVLIVLYLASPVLLRVHIEVQDERLHFGPLFDGACIHVLQAASLVRETVLNASRAYRTLRVDCDRPNKHREKLFREKKQMLTHHPLASALVWLMLSPPAKKGGGTNFNGSSSGRSSRTTTTTTAAAGNGGGQRRNGTEQNQQQQQLHGKA</sequence>
<dbReference type="EMBL" id="JBICBT010001015">
    <property type="protein sequence ID" value="KAL3087748.1"/>
    <property type="molecule type" value="Genomic_DNA"/>
</dbReference>
<dbReference type="InterPro" id="IPR000331">
    <property type="entry name" value="Rap/Ran_GAP_dom"/>
</dbReference>
<feature type="domain" description="Rap-GAP" evidence="3">
    <location>
        <begin position="1364"/>
        <end position="1567"/>
    </location>
</feature>
<evidence type="ECO:0000313" key="4">
    <source>
        <dbReference type="EMBL" id="KAL3087748.1"/>
    </source>
</evidence>
<evidence type="ECO:0000259" key="3">
    <source>
        <dbReference type="PROSITE" id="PS50085"/>
    </source>
</evidence>
<feature type="compositionally biased region" description="Low complexity" evidence="2">
    <location>
        <begin position="1597"/>
        <end position="1616"/>
    </location>
</feature>
<dbReference type="FunFam" id="3.40.50.11210:FF:000001">
    <property type="entry name" value="Ral GTPase-activating protein subunit alpha-1 isoform 1"/>
    <property type="match status" value="1"/>
</dbReference>
<dbReference type="InterPro" id="IPR035974">
    <property type="entry name" value="Rap/Ran-GAP_sf"/>
</dbReference>
<reference evidence="4 5" key="1">
    <citation type="submission" date="2024-10" db="EMBL/GenBank/DDBJ databases">
        <authorList>
            <person name="Kim D."/>
        </authorList>
    </citation>
    <scope>NUCLEOTIDE SEQUENCE [LARGE SCALE GENOMIC DNA]</scope>
    <source>
        <strain evidence="4">BH-2024</strain>
    </source>
</reference>
<dbReference type="PROSITE" id="PS50085">
    <property type="entry name" value="RAPGAP"/>
    <property type="match status" value="1"/>
</dbReference>
<name>A0ABD2JAV0_9BILA</name>
<feature type="region of interest" description="Disordered" evidence="2">
    <location>
        <begin position="1593"/>
        <end position="1640"/>
    </location>
</feature>